<dbReference type="GO" id="GO:0042802">
    <property type="term" value="F:identical protein binding"/>
    <property type="evidence" value="ECO:0007669"/>
    <property type="project" value="EnsemblFungi"/>
</dbReference>
<reference evidence="18 19" key="1">
    <citation type="journal article" date="2011" name="Proc. Natl. Acad. Sci. U.S.A.">
        <title>Evolutionary erosion of yeast sex chromosomes by mating-type switching accidents.</title>
        <authorList>
            <person name="Gordon J.L."/>
            <person name="Armisen D."/>
            <person name="Proux-Wera E."/>
            <person name="Oheigeartaigh S.S."/>
            <person name="Byrne K.P."/>
            <person name="Wolfe K.H."/>
        </authorList>
    </citation>
    <scope>NUCLEOTIDE SEQUENCE [LARGE SCALE GENOMIC DNA]</scope>
    <source>
        <strain evidence="19">ATCC 34711 / CBS 6284 / DSM 70876 / NBRC 10599 / NRRL Y-10934 / UCD 77-7</strain>
    </source>
</reference>
<dbReference type="PANTHER" id="PTHR28113">
    <property type="entry name" value="DASH COMPLEX SUBUNIT DAM1"/>
    <property type="match status" value="1"/>
</dbReference>
<dbReference type="GO" id="GO:0051010">
    <property type="term" value="F:microtubule plus-end binding"/>
    <property type="evidence" value="ECO:0007669"/>
    <property type="project" value="EnsemblFungi"/>
</dbReference>
<keyword evidence="8" id="KW-0493">Microtubule</keyword>
<keyword evidence="9" id="KW-0159">Chromosome partition</keyword>
<evidence type="ECO:0000256" key="13">
    <source>
        <dbReference type="ARBA" id="ARBA00023328"/>
    </source>
</evidence>
<organism evidence="18 19">
    <name type="scientific">Henningerozyma blattae (strain ATCC 34711 / CBS 6284 / DSM 70876 / NBRC 10599 / NRRL Y-10934 / UCD 77-7)</name>
    <name type="common">Yeast</name>
    <name type="synonym">Tetrapisispora blattae</name>
    <dbReference type="NCBI Taxonomy" id="1071380"/>
    <lineage>
        <taxon>Eukaryota</taxon>
        <taxon>Fungi</taxon>
        <taxon>Dikarya</taxon>
        <taxon>Ascomycota</taxon>
        <taxon>Saccharomycotina</taxon>
        <taxon>Saccharomycetes</taxon>
        <taxon>Saccharomycetales</taxon>
        <taxon>Saccharomycetaceae</taxon>
        <taxon>Henningerozyma</taxon>
    </lineage>
</organism>
<comment type="subcellular location">
    <subcellularLocation>
        <location evidence="3">Chromosome</location>
        <location evidence="3">Centromere</location>
        <location evidence="3">Kinetochore</location>
    </subcellularLocation>
    <subcellularLocation>
        <location evidence="2">Cytoplasm</location>
        <location evidence="2">Cytoskeleton</location>
        <location evidence="2">Spindle</location>
    </subcellularLocation>
    <subcellularLocation>
        <location evidence="1">Nucleus</location>
    </subcellularLocation>
</comment>
<evidence type="ECO:0000256" key="8">
    <source>
        <dbReference type="ARBA" id="ARBA00022701"/>
    </source>
</evidence>
<dbReference type="FunCoup" id="I2H1D5">
    <property type="interactions" value="215"/>
</dbReference>
<evidence type="ECO:0000256" key="10">
    <source>
        <dbReference type="ARBA" id="ARBA00022838"/>
    </source>
</evidence>
<keyword evidence="12" id="KW-0539">Nucleus</keyword>
<dbReference type="eggNOG" id="ENOG502S08R">
    <property type="taxonomic scope" value="Eukaryota"/>
</dbReference>
<evidence type="ECO:0000313" key="18">
    <source>
        <dbReference type="EMBL" id="CCH60187.1"/>
    </source>
</evidence>
<evidence type="ECO:0000256" key="6">
    <source>
        <dbReference type="ARBA" id="ARBA00022454"/>
    </source>
</evidence>
<dbReference type="GO" id="GO:0044732">
    <property type="term" value="C:mitotic spindle pole body"/>
    <property type="evidence" value="ECO:0007669"/>
    <property type="project" value="TreeGrafter"/>
</dbReference>
<dbReference type="EMBL" id="HE806318">
    <property type="protein sequence ID" value="CCH60187.1"/>
    <property type="molecule type" value="Genomic_DNA"/>
</dbReference>
<dbReference type="GO" id="GO:1990537">
    <property type="term" value="C:mitotic spindle polar microtubule"/>
    <property type="evidence" value="ECO:0007669"/>
    <property type="project" value="TreeGrafter"/>
</dbReference>
<feature type="region of interest" description="Disordered" evidence="17">
    <location>
        <begin position="217"/>
        <end position="245"/>
    </location>
</feature>
<dbReference type="KEGG" id="tbl:TBLA_0C03860"/>
<dbReference type="GO" id="GO:1990976">
    <property type="term" value="P:protein transport along microtubule to mitotic spindle pole body"/>
    <property type="evidence" value="ECO:0007669"/>
    <property type="project" value="EnsemblFungi"/>
</dbReference>
<evidence type="ECO:0000256" key="14">
    <source>
        <dbReference type="ARBA" id="ARBA00030453"/>
    </source>
</evidence>
<evidence type="ECO:0000256" key="9">
    <source>
        <dbReference type="ARBA" id="ARBA00022829"/>
    </source>
</evidence>
<dbReference type="OMA" id="GLMCNSW"/>
<proteinExistence type="inferred from homology"/>
<gene>
    <name evidence="18" type="primary">TBLA0C03860</name>
    <name evidence="18" type="ORF">TBLA_0C03860</name>
</gene>
<dbReference type="InParanoid" id="I2H1D5"/>
<dbReference type="Pfam" id="PF08653">
    <property type="entry name" value="DASH_Dam1"/>
    <property type="match status" value="1"/>
</dbReference>
<dbReference type="OrthoDB" id="5586015at2759"/>
<protein>
    <recommendedName>
        <fullName evidence="5">DASH complex subunit DAM1</fullName>
    </recommendedName>
    <alternativeName>
        <fullName evidence="14">Outer kinetochore protein DAM1</fullName>
    </alternativeName>
</protein>
<keyword evidence="13" id="KW-0137">Centromere</keyword>
<feature type="region of interest" description="Disordered" evidence="17">
    <location>
        <begin position="260"/>
        <end position="322"/>
    </location>
</feature>
<feature type="compositionally biased region" description="Polar residues" evidence="17">
    <location>
        <begin position="16"/>
        <end position="30"/>
    </location>
</feature>
<feature type="coiled-coil region" evidence="16">
    <location>
        <begin position="127"/>
        <end position="157"/>
    </location>
</feature>
<feature type="region of interest" description="Disordered" evidence="17">
    <location>
        <begin position="1"/>
        <end position="49"/>
    </location>
</feature>
<feature type="compositionally biased region" description="Polar residues" evidence="17">
    <location>
        <begin position="37"/>
        <end position="49"/>
    </location>
</feature>
<keyword evidence="19" id="KW-1185">Reference proteome</keyword>
<dbReference type="InterPro" id="IPR013962">
    <property type="entry name" value="DASH_Dam1"/>
</dbReference>
<feature type="compositionally biased region" description="Polar residues" evidence="17">
    <location>
        <begin position="261"/>
        <end position="316"/>
    </location>
</feature>
<keyword evidence="11" id="KW-0206">Cytoskeleton</keyword>
<name>I2H1D5_HENB6</name>
<evidence type="ECO:0000256" key="3">
    <source>
        <dbReference type="ARBA" id="ARBA00004629"/>
    </source>
</evidence>
<dbReference type="GO" id="GO:0042729">
    <property type="term" value="C:DASH complex"/>
    <property type="evidence" value="ECO:0007669"/>
    <property type="project" value="EnsemblFungi"/>
</dbReference>
<dbReference type="STRING" id="1071380.I2H1D5"/>
<evidence type="ECO:0000256" key="1">
    <source>
        <dbReference type="ARBA" id="ARBA00004123"/>
    </source>
</evidence>
<evidence type="ECO:0000313" key="19">
    <source>
        <dbReference type="Proteomes" id="UP000002866"/>
    </source>
</evidence>
<sequence length="322" mass="36383">MSQDLSSRPATEYKLSVTSKPGSRRSSFVSNKDGITLESNTNRTHNLGSNTDVVLQNNVVPQIRILNESMITLDSNFQRLNSINESLVSFNESFGSLLYGLMCNAWCVEYPENHFTTNHIKDELMKMKTLSNLKENKNNLKRQLETLQNSAQLKSNKPVLPINNVPSSKKQFIRPALPNRNVYNSAQLTKSNLKYLNRKNSNFISTSDVDDDISSEASFVMNPSGRDPSNRIQKPLNPNAKSDLKYRRKSVLHRVRDSLANDGTTYNNTLSGKASRVTNQPNTKSHTTTSNRQTRINNLSKSRTAWTRPKSNSSLDSRPPFR</sequence>
<comment type="subunit">
    <text evidence="15">Component of the DASH complex consisting of ASK1, DAD1, DAD2, DAD3, DAD4, DAM1, DUO1, HSK3, SPC19 and SPC34, with a stoichiometry of one copy of each subunit per complex. Multiple DASH complexes oligomerize to form a ring that encircles spindle microtubules and organizes the rod-like NDC80 complexes of the outer kinetochore. DASH complex oligomerization strengthens microtubule attachments. Within the complex, DAM1 and DUO1 may form the microtubule connections. On cytoplasmic microtubules, DASH complexes appear to form patches instead of rings. Interacts with the outer kinetochore component NDC80; the interaction is direct.</text>
</comment>
<dbReference type="GO" id="GO:0031116">
    <property type="term" value="P:positive regulation of microtubule polymerization"/>
    <property type="evidence" value="ECO:0007669"/>
    <property type="project" value="EnsemblFungi"/>
</dbReference>
<dbReference type="GO" id="GO:0071459">
    <property type="term" value="P:protein localization to chromosome, centromeric region"/>
    <property type="evidence" value="ECO:0007669"/>
    <property type="project" value="EnsemblFungi"/>
</dbReference>
<evidence type="ECO:0000256" key="12">
    <source>
        <dbReference type="ARBA" id="ARBA00023242"/>
    </source>
</evidence>
<evidence type="ECO:0000256" key="2">
    <source>
        <dbReference type="ARBA" id="ARBA00004186"/>
    </source>
</evidence>
<evidence type="ECO:0000256" key="15">
    <source>
        <dbReference type="ARBA" id="ARBA00047036"/>
    </source>
</evidence>
<dbReference type="Proteomes" id="UP000002866">
    <property type="component" value="Chromosome 3"/>
</dbReference>
<keyword evidence="6" id="KW-0158">Chromosome</keyword>
<comment type="similarity">
    <text evidence="4">Belongs to the DASH complex DAM1 family.</text>
</comment>
<keyword evidence="10" id="KW-0995">Kinetochore</keyword>
<evidence type="ECO:0000256" key="7">
    <source>
        <dbReference type="ARBA" id="ARBA00022490"/>
    </source>
</evidence>
<accession>I2H1D5</accession>
<keyword evidence="16" id="KW-0175">Coiled coil</keyword>
<evidence type="ECO:0000256" key="5">
    <source>
        <dbReference type="ARBA" id="ARBA00020497"/>
    </source>
</evidence>
<dbReference type="GeneID" id="14495549"/>
<dbReference type="GO" id="GO:0098653">
    <property type="term" value="P:centromere clustering"/>
    <property type="evidence" value="ECO:0007669"/>
    <property type="project" value="EnsemblFungi"/>
</dbReference>
<evidence type="ECO:0000256" key="16">
    <source>
        <dbReference type="SAM" id="Coils"/>
    </source>
</evidence>
<dbReference type="GO" id="GO:1990758">
    <property type="term" value="P:mitotic sister chromatid biorientation"/>
    <property type="evidence" value="ECO:0007669"/>
    <property type="project" value="EnsemblFungi"/>
</dbReference>
<dbReference type="PANTHER" id="PTHR28113:SF1">
    <property type="entry name" value="DASH COMPLEX SUBUNIT DAM1"/>
    <property type="match status" value="1"/>
</dbReference>
<evidence type="ECO:0000256" key="17">
    <source>
        <dbReference type="SAM" id="MobiDB-lite"/>
    </source>
</evidence>
<evidence type="ECO:0000256" key="11">
    <source>
        <dbReference type="ARBA" id="ARBA00023212"/>
    </source>
</evidence>
<evidence type="ECO:0000256" key="4">
    <source>
        <dbReference type="ARBA" id="ARBA00010073"/>
    </source>
</evidence>
<keyword evidence="7" id="KW-0963">Cytoplasm</keyword>
<dbReference type="RefSeq" id="XP_004179706.1">
    <property type="nucleotide sequence ID" value="XM_004179658.1"/>
</dbReference>
<dbReference type="AlphaFoldDB" id="I2H1D5"/>
<dbReference type="GO" id="GO:0051987">
    <property type="term" value="P:positive regulation of attachment of spindle microtubules to kinetochore"/>
    <property type="evidence" value="ECO:0007669"/>
    <property type="project" value="EnsemblFungi"/>
</dbReference>
<dbReference type="HOGENOM" id="CLU_065404_0_0_1"/>